<keyword evidence="2" id="KW-1185">Reference proteome</keyword>
<gene>
    <name evidence="1" type="ORF">CVS29_15855</name>
</gene>
<comment type="caution">
    <text evidence="1">The sequence shown here is derived from an EMBL/GenBank/DDBJ whole genome shotgun (WGS) entry which is preliminary data.</text>
</comment>
<evidence type="ECO:0000313" key="2">
    <source>
        <dbReference type="Proteomes" id="UP000246303"/>
    </source>
</evidence>
<dbReference type="Proteomes" id="UP000246303">
    <property type="component" value="Unassembled WGS sequence"/>
</dbReference>
<evidence type="ECO:0000313" key="1">
    <source>
        <dbReference type="EMBL" id="PXA64246.1"/>
    </source>
</evidence>
<dbReference type="EMBL" id="QHLZ01000013">
    <property type="protein sequence ID" value="PXA64246.1"/>
    <property type="molecule type" value="Genomic_DNA"/>
</dbReference>
<sequence length="92" mass="9664">MQGVGVGVGAIYEDLLARFVAAENSREFVCVTVKSSMSAMRRFLINAGYLTLAVADGGPATPALLPQVIVDTRSHDIGDVVSHDFVATRLAG</sequence>
<accession>A0A2V3DPH1</accession>
<protein>
    <submittedName>
        <fullName evidence="1">Uncharacterized protein</fullName>
    </submittedName>
</protein>
<name>A0A2V3DPH1_9MICC</name>
<proteinExistence type="predicted"/>
<organism evidence="1 2">
    <name type="scientific">Arthrobacter psychrochitiniphilus</name>
    <dbReference type="NCBI Taxonomy" id="291045"/>
    <lineage>
        <taxon>Bacteria</taxon>
        <taxon>Bacillati</taxon>
        <taxon>Actinomycetota</taxon>
        <taxon>Actinomycetes</taxon>
        <taxon>Micrococcales</taxon>
        <taxon>Micrococcaceae</taxon>
        <taxon>Arthrobacter</taxon>
    </lineage>
</organism>
<reference evidence="1 2" key="1">
    <citation type="submission" date="2018-05" db="EMBL/GenBank/DDBJ databases">
        <title>Genetic diversity of glacier-inhabiting Cryobacterium bacteria in China and description of Cryobacterium mengkeensis sp. nov. and Arthrobacter glacialis sp. nov.</title>
        <authorList>
            <person name="Liu Q."/>
            <person name="Xin Y.-H."/>
        </authorList>
    </citation>
    <scope>NUCLEOTIDE SEQUENCE [LARGE SCALE GENOMIC DNA]</scope>
    <source>
        <strain evidence="1 2">GP3</strain>
    </source>
</reference>
<dbReference type="AlphaFoldDB" id="A0A2V3DPH1"/>